<proteinExistence type="predicted"/>
<dbReference type="RefSeq" id="XP_014154181.1">
    <property type="nucleotide sequence ID" value="XM_014298706.1"/>
</dbReference>
<reference evidence="1 2" key="1">
    <citation type="submission" date="2011-02" db="EMBL/GenBank/DDBJ databases">
        <title>The Genome Sequence of Sphaeroforma arctica JP610.</title>
        <authorList>
            <consortium name="The Broad Institute Genome Sequencing Platform"/>
            <person name="Russ C."/>
            <person name="Cuomo C."/>
            <person name="Young S.K."/>
            <person name="Zeng Q."/>
            <person name="Gargeya S."/>
            <person name="Alvarado L."/>
            <person name="Berlin A."/>
            <person name="Chapman S.B."/>
            <person name="Chen Z."/>
            <person name="Freedman E."/>
            <person name="Gellesch M."/>
            <person name="Goldberg J."/>
            <person name="Griggs A."/>
            <person name="Gujja S."/>
            <person name="Heilman E."/>
            <person name="Heiman D."/>
            <person name="Howarth C."/>
            <person name="Mehta T."/>
            <person name="Neiman D."/>
            <person name="Pearson M."/>
            <person name="Roberts A."/>
            <person name="Saif S."/>
            <person name="Shea T."/>
            <person name="Shenoy N."/>
            <person name="Sisk P."/>
            <person name="Stolte C."/>
            <person name="Sykes S."/>
            <person name="White J."/>
            <person name="Yandava C."/>
            <person name="Burger G."/>
            <person name="Gray M.W."/>
            <person name="Holland P.W.H."/>
            <person name="King N."/>
            <person name="Lang F.B.F."/>
            <person name="Roger A.J."/>
            <person name="Ruiz-Trillo I."/>
            <person name="Haas B."/>
            <person name="Nusbaum C."/>
            <person name="Birren B."/>
        </authorList>
    </citation>
    <scope>NUCLEOTIDE SEQUENCE [LARGE SCALE GENOMIC DNA]</scope>
    <source>
        <strain evidence="1 2">JP610</strain>
    </source>
</reference>
<accession>A0A0L0FUE6</accession>
<evidence type="ECO:0000313" key="1">
    <source>
        <dbReference type="EMBL" id="KNC80279.1"/>
    </source>
</evidence>
<sequence>MSDCMYFTTDVMVKQDGAGTTKVSLVVDDNGVHIHRMDGTPCVNIIYQEITSIDHRRDAKDLMGEKNFLAFRLRDSTSIIVSSADTRLIKNDVMKRVGPKLTVGSVLRNYSKDNITEA</sequence>
<dbReference type="AlphaFoldDB" id="A0A0L0FUE6"/>
<organism evidence="1 2">
    <name type="scientific">Sphaeroforma arctica JP610</name>
    <dbReference type="NCBI Taxonomy" id="667725"/>
    <lineage>
        <taxon>Eukaryota</taxon>
        <taxon>Ichthyosporea</taxon>
        <taxon>Ichthyophonida</taxon>
        <taxon>Sphaeroforma</taxon>
    </lineage>
</organism>
<name>A0A0L0FUE6_9EUKA</name>
<protein>
    <submittedName>
        <fullName evidence="1">Uncharacterized protein</fullName>
    </submittedName>
</protein>
<gene>
    <name evidence="1" type="ORF">SARC_07359</name>
</gene>
<dbReference type="GeneID" id="25907863"/>
<keyword evidence="2" id="KW-1185">Reference proteome</keyword>
<dbReference type="EMBL" id="KQ242173">
    <property type="protein sequence ID" value="KNC80279.1"/>
    <property type="molecule type" value="Genomic_DNA"/>
</dbReference>
<evidence type="ECO:0000313" key="2">
    <source>
        <dbReference type="Proteomes" id="UP000054560"/>
    </source>
</evidence>
<dbReference type="Proteomes" id="UP000054560">
    <property type="component" value="Unassembled WGS sequence"/>
</dbReference>